<dbReference type="PROSITE" id="PS51898">
    <property type="entry name" value="TYR_RECOMBINASE"/>
    <property type="match status" value="1"/>
</dbReference>
<feature type="domain" description="Tyr recombinase" evidence="6">
    <location>
        <begin position="207"/>
        <end position="402"/>
    </location>
</feature>
<dbReference type="CDD" id="cd01184">
    <property type="entry name" value="INT_C_like_1"/>
    <property type="match status" value="1"/>
</dbReference>
<sequence>MTAGDTLGGTIVRKSSEHSARRDTSYLIQSRHGIWYARIVVPKDSPLRNSRSELRRSLKTRCYREAIQRSWSVLAQLTEQVREGALNNRLESIPSSRFVQTQLVSNQPSESRCDSNTALVSGSNSQESGPLISEVISMFINEKLFADAWGKHEDTYSKKTYSHFVEVVGDLPLSDINGALLKWAKPHYGCDNPTEGLTIAQKRKVSELRKSLSDDRVRQLFAVTKQETAKGIAPFKCWLPYLGAYTGARIAELAQLYVDDVKIVDGIPCIHFREGRPDQSLKSLSCARIIPIHSKLIELGFLKFVEQKYQTGKTRLFEEIPSGNPRGYGHKPSLWFTKVRNKMRWGDGESFHSLRHTVITKLKRNGVSVDLVAGLVGHSHGSVTFDRYGKEYRPKDLVAVLEQLTNEPSRKP</sequence>
<dbReference type="OrthoDB" id="9784724at2"/>
<organism evidence="7 8">
    <name type="scientific">Ferrimonas aestuarii</name>
    <dbReference type="NCBI Taxonomy" id="2569539"/>
    <lineage>
        <taxon>Bacteria</taxon>
        <taxon>Pseudomonadati</taxon>
        <taxon>Pseudomonadota</taxon>
        <taxon>Gammaproteobacteria</taxon>
        <taxon>Alteromonadales</taxon>
        <taxon>Ferrimonadaceae</taxon>
        <taxon>Ferrimonas</taxon>
    </lineage>
</organism>
<name>A0A4U1BSY4_9GAMM</name>
<accession>A0A4U1BSY4</accession>
<evidence type="ECO:0000313" key="8">
    <source>
        <dbReference type="Proteomes" id="UP000305675"/>
    </source>
</evidence>
<gene>
    <name evidence="7" type="ORF">FCL42_02015</name>
</gene>
<dbReference type="InterPro" id="IPR013762">
    <property type="entry name" value="Integrase-like_cat_sf"/>
</dbReference>
<dbReference type="Proteomes" id="UP000305675">
    <property type="component" value="Unassembled WGS sequence"/>
</dbReference>
<dbReference type="InterPro" id="IPR002104">
    <property type="entry name" value="Integrase_catalytic"/>
</dbReference>
<dbReference type="InterPro" id="IPR050090">
    <property type="entry name" value="Tyrosine_recombinase_XerCD"/>
</dbReference>
<evidence type="ECO:0000256" key="5">
    <source>
        <dbReference type="SAM" id="MobiDB-lite"/>
    </source>
</evidence>
<evidence type="ECO:0000256" key="1">
    <source>
        <dbReference type="ARBA" id="ARBA00008857"/>
    </source>
</evidence>
<dbReference type="InterPro" id="IPR011010">
    <property type="entry name" value="DNA_brk_join_enz"/>
</dbReference>
<keyword evidence="3" id="KW-0238">DNA-binding</keyword>
<dbReference type="GO" id="GO:0015074">
    <property type="term" value="P:DNA integration"/>
    <property type="evidence" value="ECO:0007669"/>
    <property type="project" value="UniProtKB-KW"/>
</dbReference>
<dbReference type="Pfam" id="PF00589">
    <property type="entry name" value="Phage_integrase"/>
    <property type="match status" value="1"/>
</dbReference>
<protein>
    <submittedName>
        <fullName evidence="7">Site-specific integrase</fullName>
    </submittedName>
</protein>
<evidence type="ECO:0000256" key="4">
    <source>
        <dbReference type="ARBA" id="ARBA00023172"/>
    </source>
</evidence>
<evidence type="ECO:0000259" key="6">
    <source>
        <dbReference type="PROSITE" id="PS51898"/>
    </source>
</evidence>
<dbReference type="GO" id="GO:0006310">
    <property type="term" value="P:DNA recombination"/>
    <property type="evidence" value="ECO:0007669"/>
    <property type="project" value="UniProtKB-KW"/>
</dbReference>
<evidence type="ECO:0000256" key="3">
    <source>
        <dbReference type="ARBA" id="ARBA00023125"/>
    </source>
</evidence>
<dbReference type="SUPFAM" id="SSF56349">
    <property type="entry name" value="DNA breaking-rejoining enzymes"/>
    <property type="match status" value="1"/>
</dbReference>
<evidence type="ECO:0000256" key="2">
    <source>
        <dbReference type="ARBA" id="ARBA00022908"/>
    </source>
</evidence>
<dbReference type="Gene3D" id="1.10.443.10">
    <property type="entry name" value="Intergrase catalytic core"/>
    <property type="match status" value="1"/>
</dbReference>
<keyword evidence="4" id="KW-0233">DNA recombination</keyword>
<comment type="caution">
    <text evidence="7">The sequence shown here is derived from an EMBL/GenBank/DDBJ whole genome shotgun (WGS) entry which is preliminary data.</text>
</comment>
<reference evidence="7 8" key="1">
    <citation type="submission" date="2019-04" db="EMBL/GenBank/DDBJ databases">
        <authorList>
            <person name="Hwang J.C."/>
        </authorList>
    </citation>
    <scope>NUCLEOTIDE SEQUENCE [LARGE SCALE GENOMIC DNA]</scope>
    <source>
        <strain evidence="7 8">IMCC35002</strain>
    </source>
</reference>
<evidence type="ECO:0000313" key="7">
    <source>
        <dbReference type="EMBL" id="TKB58546.1"/>
    </source>
</evidence>
<dbReference type="PANTHER" id="PTHR30349">
    <property type="entry name" value="PHAGE INTEGRASE-RELATED"/>
    <property type="match status" value="1"/>
</dbReference>
<dbReference type="AlphaFoldDB" id="A0A4U1BSY4"/>
<dbReference type="Pfam" id="PF20172">
    <property type="entry name" value="DUF6538"/>
    <property type="match status" value="1"/>
</dbReference>
<dbReference type="InterPro" id="IPR046668">
    <property type="entry name" value="DUF6538"/>
</dbReference>
<dbReference type="EMBL" id="SWCJ01000001">
    <property type="protein sequence ID" value="TKB58546.1"/>
    <property type="molecule type" value="Genomic_DNA"/>
</dbReference>
<keyword evidence="8" id="KW-1185">Reference proteome</keyword>
<feature type="region of interest" description="Disordered" evidence="5">
    <location>
        <begin position="105"/>
        <end position="125"/>
    </location>
</feature>
<proteinExistence type="inferred from homology"/>
<dbReference type="PANTHER" id="PTHR30349:SF41">
    <property type="entry name" value="INTEGRASE_RECOMBINASE PROTEIN MJ0367-RELATED"/>
    <property type="match status" value="1"/>
</dbReference>
<keyword evidence="2" id="KW-0229">DNA integration</keyword>
<dbReference type="GO" id="GO:0003677">
    <property type="term" value="F:DNA binding"/>
    <property type="evidence" value="ECO:0007669"/>
    <property type="project" value="UniProtKB-KW"/>
</dbReference>
<comment type="similarity">
    <text evidence="1">Belongs to the 'phage' integrase family.</text>
</comment>